<evidence type="ECO:0000313" key="3">
    <source>
        <dbReference type="Proteomes" id="UP000502823"/>
    </source>
</evidence>
<dbReference type="EMBL" id="BLKM01002282">
    <property type="protein sequence ID" value="GFG40542.1"/>
    <property type="molecule type" value="Genomic_DNA"/>
</dbReference>
<dbReference type="OrthoDB" id="7467099at2759"/>
<dbReference type="Proteomes" id="UP000502823">
    <property type="component" value="Unassembled WGS sequence"/>
</dbReference>
<gene>
    <name evidence="2" type="ORF">Cfor_02406</name>
</gene>
<sequence>PDIEVETHRTPVVVKDGSELHLSCSAQRPVEYCWFRHPTGVTLHFSTDSVYQEQLYWDYAYDDTLQLGVCTIRVLPAISIVDSGEWTCNLGVIGSSEEDYAKRITVGVSETDVISLEKEVVVSEGPAVLKCYSVPLGLPLEYCRFVRPDGKGFNVDPRNNNTVLGRYRYEAEGLAKGECGLRIVSEINDAEEVGNWTCVARLQGRKKEGYDFITLTTDGYVKNQQSATRSPANQVNNQPTD</sequence>
<feature type="domain" description="Ig-like" evidence="1">
    <location>
        <begin position="1"/>
        <end position="105"/>
    </location>
</feature>
<dbReference type="PROSITE" id="PS50835">
    <property type="entry name" value="IG_LIKE"/>
    <property type="match status" value="1"/>
</dbReference>
<reference evidence="3" key="1">
    <citation type="submission" date="2020-01" db="EMBL/GenBank/DDBJ databases">
        <title>Draft genome sequence of the Termite Coptotermes fromosanus.</title>
        <authorList>
            <person name="Itakura S."/>
            <person name="Yosikawa Y."/>
            <person name="Umezawa K."/>
        </authorList>
    </citation>
    <scope>NUCLEOTIDE SEQUENCE [LARGE SCALE GENOMIC DNA]</scope>
</reference>
<name>A0A6L2QA70_COPFO</name>
<evidence type="ECO:0000313" key="2">
    <source>
        <dbReference type="EMBL" id="GFG40542.1"/>
    </source>
</evidence>
<dbReference type="AlphaFoldDB" id="A0A6L2QA70"/>
<evidence type="ECO:0000259" key="1">
    <source>
        <dbReference type="PROSITE" id="PS50835"/>
    </source>
</evidence>
<feature type="non-terminal residue" evidence="2">
    <location>
        <position position="1"/>
    </location>
</feature>
<keyword evidence="3" id="KW-1185">Reference proteome</keyword>
<protein>
    <recommendedName>
        <fullName evidence="1">Ig-like domain-containing protein</fullName>
    </recommendedName>
</protein>
<dbReference type="InParanoid" id="A0A6L2QA70"/>
<comment type="caution">
    <text evidence="2">The sequence shown here is derived from an EMBL/GenBank/DDBJ whole genome shotgun (WGS) entry which is preliminary data.</text>
</comment>
<organism evidence="2 3">
    <name type="scientific">Coptotermes formosanus</name>
    <name type="common">Formosan subterranean termite</name>
    <dbReference type="NCBI Taxonomy" id="36987"/>
    <lineage>
        <taxon>Eukaryota</taxon>
        <taxon>Metazoa</taxon>
        <taxon>Ecdysozoa</taxon>
        <taxon>Arthropoda</taxon>
        <taxon>Hexapoda</taxon>
        <taxon>Insecta</taxon>
        <taxon>Pterygota</taxon>
        <taxon>Neoptera</taxon>
        <taxon>Polyneoptera</taxon>
        <taxon>Dictyoptera</taxon>
        <taxon>Blattodea</taxon>
        <taxon>Blattoidea</taxon>
        <taxon>Termitoidae</taxon>
        <taxon>Rhinotermitidae</taxon>
        <taxon>Coptotermes</taxon>
    </lineage>
</organism>
<accession>A0A6L2QA70</accession>
<dbReference type="InterPro" id="IPR007110">
    <property type="entry name" value="Ig-like_dom"/>
</dbReference>
<proteinExistence type="predicted"/>